<dbReference type="GO" id="GO:0004175">
    <property type="term" value="F:endopeptidase activity"/>
    <property type="evidence" value="ECO:0007669"/>
    <property type="project" value="UniProtKB-ARBA"/>
</dbReference>
<feature type="transmembrane region" description="Helical" evidence="1">
    <location>
        <begin position="221"/>
        <end position="247"/>
    </location>
</feature>
<dbReference type="RefSeq" id="WP_014220195.1">
    <property type="nucleotide sequence ID" value="NC_016609.1"/>
</dbReference>
<feature type="transmembrane region" description="Helical" evidence="1">
    <location>
        <begin position="37"/>
        <end position="62"/>
    </location>
</feature>
<evidence type="ECO:0000259" key="2">
    <source>
        <dbReference type="Pfam" id="PF02517"/>
    </source>
</evidence>
<dbReference type="Pfam" id="PF02517">
    <property type="entry name" value="Rce1-like"/>
    <property type="match status" value="1"/>
</dbReference>
<dbReference type="eggNOG" id="COG1266">
    <property type="taxonomic scope" value="Bacteria"/>
</dbReference>
<sequence>MKPDASLLTWIFFFIASMLICFRRTTKAGWLAGLAAYVLALISGQITITGLAFLALTGAFLFLAVRYLSGYKQVAAHIAFMVCSILLFMHLLPGFNNLRVFDKVRFTADAAAFTMYLNLDKPFVGLILFTFLGRSFYIENRSTKQLIQAIAIPLAVIILICLGVALLLHFISFEPKFPSGSWIWILNNLLLVAVTEEAFFRGYFQGYWGTRLFSKQKYYTPLLLSAFLFGIVHTTGGPALMLLAFIAGTGYGYAYHRGGIMASVLTHFTFNLLHFLLFTYPMRG</sequence>
<dbReference type="AlphaFoldDB" id="G8TAU0"/>
<proteinExistence type="predicted"/>
<feature type="transmembrane region" description="Helical" evidence="1">
    <location>
        <begin position="149"/>
        <end position="170"/>
    </location>
</feature>
<evidence type="ECO:0000313" key="4">
    <source>
        <dbReference type="Proteomes" id="UP000005438"/>
    </source>
</evidence>
<keyword evidence="1" id="KW-1133">Transmembrane helix</keyword>
<dbReference type="Proteomes" id="UP000005438">
    <property type="component" value="Chromosome"/>
</dbReference>
<dbReference type="PATRIC" id="fig|700598.3.peg.4086"/>
<feature type="transmembrane region" description="Helical" evidence="1">
    <location>
        <begin position="182"/>
        <end position="200"/>
    </location>
</feature>
<feature type="transmembrane region" description="Helical" evidence="1">
    <location>
        <begin position="7"/>
        <end position="25"/>
    </location>
</feature>
<keyword evidence="1" id="KW-0812">Transmembrane</keyword>
<feature type="transmembrane region" description="Helical" evidence="1">
    <location>
        <begin position="259"/>
        <end position="280"/>
    </location>
</feature>
<dbReference type="KEGG" id="nko:Niako_4002"/>
<gene>
    <name evidence="3" type="ordered locus">Niako_4002</name>
</gene>
<reference evidence="3 4" key="1">
    <citation type="submission" date="2011-12" db="EMBL/GenBank/DDBJ databases">
        <title>The complete genome of Niastella koreensis GR20-10.</title>
        <authorList>
            <consortium name="US DOE Joint Genome Institute (JGI-PGF)"/>
            <person name="Lucas S."/>
            <person name="Han J."/>
            <person name="Lapidus A."/>
            <person name="Bruce D."/>
            <person name="Goodwin L."/>
            <person name="Pitluck S."/>
            <person name="Peters L."/>
            <person name="Kyrpides N."/>
            <person name="Mavromatis K."/>
            <person name="Ivanova N."/>
            <person name="Mikhailova N."/>
            <person name="Davenport K."/>
            <person name="Saunders E."/>
            <person name="Detter J.C."/>
            <person name="Tapia R."/>
            <person name="Han C."/>
            <person name="Land M."/>
            <person name="Hauser L."/>
            <person name="Markowitz V."/>
            <person name="Cheng J.-F."/>
            <person name="Hugenholtz P."/>
            <person name="Woyke T."/>
            <person name="Wu D."/>
            <person name="Tindall B."/>
            <person name="Pomrenke H."/>
            <person name="Brambilla E."/>
            <person name="Klenk H.-P."/>
            <person name="Eisen J.A."/>
        </authorList>
    </citation>
    <scope>NUCLEOTIDE SEQUENCE [LARGE SCALE GENOMIC DNA]</scope>
    <source>
        <strain evidence="4">DSM 17620 / KACC 11465 / NBRC 106392 / GR20-10</strain>
    </source>
</reference>
<dbReference type="STRING" id="700598.Niako_4002"/>
<name>G8TAU0_NIAKG</name>
<keyword evidence="1" id="KW-0472">Membrane</keyword>
<protein>
    <submittedName>
        <fullName evidence="3">Abortive infection protein</fullName>
    </submittedName>
</protein>
<accession>G8TAU0</accession>
<feature type="domain" description="CAAX prenyl protease 2/Lysostaphin resistance protein A-like" evidence="2">
    <location>
        <begin position="179"/>
        <end position="273"/>
    </location>
</feature>
<dbReference type="HOGENOM" id="CLU_055401_0_0_10"/>
<dbReference type="InterPro" id="IPR003675">
    <property type="entry name" value="Rce1/LyrA-like_dom"/>
</dbReference>
<organism evidence="3 4">
    <name type="scientific">Niastella koreensis (strain DSM 17620 / KACC 11465 / NBRC 106392 / GR20-10)</name>
    <dbReference type="NCBI Taxonomy" id="700598"/>
    <lineage>
        <taxon>Bacteria</taxon>
        <taxon>Pseudomonadati</taxon>
        <taxon>Bacteroidota</taxon>
        <taxon>Chitinophagia</taxon>
        <taxon>Chitinophagales</taxon>
        <taxon>Chitinophagaceae</taxon>
        <taxon>Niastella</taxon>
    </lineage>
</organism>
<feature type="transmembrane region" description="Helical" evidence="1">
    <location>
        <begin position="115"/>
        <end position="137"/>
    </location>
</feature>
<dbReference type="EMBL" id="CP003178">
    <property type="protein sequence ID" value="AEW00283.1"/>
    <property type="molecule type" value="Genomic_DNA"/>
</dbReference>
<evidence type="ECO:0000256" key="1">
    <source>
        <dbReference type="SAM" id="Phobius"/>
    </source>
</evidence>
<feature type="transmembrane region" description="Helical" evidence="1">
    <location>
        <begin position="74"/>
        <end position="95"/>
    </location>
</feature>
<dbReference type="GO" id="GO:0080120">
    <property type="term" value="P:CAAX-box protein maturation"/>
    <property type="evidence" value="ECO:0007669"/>
    <property type="project" value="UniProtKB-ARBA"/>
</dbReference>
<evidence type="ECO:0000313" key="3">
    <source>
        <dbReference type="EMBL" id="AEW00283.1"/>
    </source>
</evidence>